<reference evidence="1" key="1">
    <citation type="submission" date="2014-11" db="EMBL/GenBank/DDBJ databases">
        <authorList>
            <person name="Amaro Gonzalez C."/>
        </authorList>
    </citation>
    <scope>NUCLEOTIDE SEQUENCE</scope>
</reference>
<evidence type="ECO:0000313" key="1">
    <source>
        <dbReference type="EMBL" id="JAH13414.1"/>
    </source>
</evidence>
<name>A0A0E9Q9K0_ANGAN</name>
<proteinExistence type="predicted"/>
<dbReference type="EMBL" id="GBXM01095163">
    <property type="protein sequence ID" value="JAH13414.1"/>
    <property type="molecule type" value="Transcribed_RNA"/>
</dbReference>
<dbReference type="AlphaFoldDB" id="A0A0E9Q9K0"/>
<organism evidence="1">
    <name type="scientific">Anguilla anguilla</name>
    <name type="common">European freshwater eel</name>
    <name type="synonym">Muraena anguilla</name>
    <dbReference type="NCBI Taxonomy" id="7936"/>
    <lineage>
        <taxon>Eukaryota</taxon>
        <taxon>Metazoa</taxon>
        <taxon>Chordata</taxon>
        <taxon>Craniata</taxon>
        <taxon>Vertebrata</taxon>
        <taxon>Euteleostomi</taxon>
        <taxon>Actinopterygii</taxon>
        <taxon>Neopterygii</taxon>
        <taxon>Teleostei</taxon>
        <taxon>Anguilliformes</taxon>
        <taxon>Anguillidae</taxon>
        <taxon>Anguilla</taxon>
    </lineage>
</organism>
<reference evidence="1" key="2">
    <citation type="journal article" date="2015" name="Fish Shellfish Immunol.">
        <title>Early steps in the European eel (Anguilla anguilla)-Vibrio vulnificus interaction in the gills: Role of the RtxA13 toxin.</title>
        <authorList>
            <person name="Callol A."/>
            <person name="Pajuelo D."/>
            <person name="Ebbesson L."/>
            <person name="Teles M."/>
            <person name="MacKenzie S."/>
            <person name="Amaro C."/>
        </authorList>
    </citation>
    <scope>NUCLEOTIDE SEQUENCE</scope>
</reference>
<accession>A0A0E9Q9K0</accession>
<sequence>MHILNRNYVRIITLIVITHKHILTHTACHCWIGPKRK</sequence>
<protein>
    <submittedName>
        <fullName evidence="1">Uncharacterized protein</fullName>
    </submittedName>
</protein>